<organism evidence="2 3">
    <name type="scientific">Candidatus Magasanikbacteria bacterium CG10_big_fil_rev_8_21_14_0_10_36_16</name>
    <dbReference type="NCBI Taxonomy" id="1974645"/>
    <lineage>
        <taxon>Bacteria</taxon>
        <taxon>Candidatus Magasanikiibacteriota</taxon>
    </lineage>
</organism>
<evidence type="ECO:0000313" key="3">
    <source>
        <dbReference type="Proteomes" id="UP000230852"/>
    </source>
</evidence>
<reference evidence="3" key="1">
    <citation type="submission" date="2017-09" db="EMBL/GenBank/DDBJ databases">
        <title>Depth-based differentiation of microbial function through sediment-hosted aquifers and enrichment of novel symbionts in the deep terrestrial subsurface.</title>
        <authorList>
            <person name="Probst A.J."/>
            <person name="Ladd B."/>
            <person name="Jarett J.K."/>
            <person name="Geller-Mcgrath D.E."/>
            <person name="Sieber C.M.K."/>
            <person name="Emerson J.B."/>
            <person name="Anantharaman K."/>
            <person name="Thomas B.C."/>
            <person name="Malmstrom R."/>
            <person name="Stieglmeier M."/>
            <person name="Klingl A."/>
            <person name="Woyke T."/>
            <person name="Ryan C.M."/>
            <person name="Banfield J.F."/>
        </authorList>
    </citation>
    <scope>NUCLEOTIDE SEQUENCE [LARGE SCALE GENOMIC DNA]</scope>
</reference>
<protein>
    <submittedName>
        <fullName evidence="2">Uncharacterized protein</fullName>
    </submittedName>
</protein>
<evidence type="ECO:0000313" key="2">
    <source>
        <dbReference type="EMBL" id="PIR78180.1"/>
    </source>
</evidence>
<keyword evidence="1" id="KW-0812">Transmembrane</keyword>
<keyword evidence="1" id="KW-1133">Transmembrane helix</keyword>
<dbReference type="Proteomes" id="UP000230852">
    <property type="component" value="Unassembled WGS sequence"/>
</dbReference>
<proteinExistence type="predicted"/>
<dbReference type="AlphaFoldDB" id="A0A2H0TY81"/>
<accession>A0A2H0TY81</accession>
<evidence type="ECO:0000256" key="1">
    <source>
        <dbReference type="SAM" id="Phobius"/>
    </source>
</evidence>
<dbReference type="EMBL" id="PFBU01000059">
    <property type="protein sequence ID" value="PIR78180.1"/>
    <property type="molecule type" value="Genomic_DNA"/>
</dbReference>
<name>A0A2H0TY81_9BACT</name>
<keyword evidence="1" id="KW-0472">Membrane</keyword>
<comment type="caution">
    <text evidence="2">The sequence shown here is derived from an EMBL/GenBank/DDBJ whole genome shotgun (WGS) entry which is preliminary data.</text>
</comment>
<gene>
    <name evidence="2" type="ORF">COU28_03060</name>
</gene>
<feature type="transmembrane region" description="Helical" evidence="1">
    <location>
        <begin position="12"/>
        <end position="30"/>
    </location>
</feature>
<sequence length="147" mass="17223">MDIKEVTRKTTLPVAIVISAIVLAVGFYAVQYSKQQSIERQQMLELQEKRSLEEKKAEQAQDQAQKEYIAERKSDCLDIYKTESDKWNNVRGWRYSEDDNECFIRYKEPNPKSDAKCDENYPTGGDYGFIFFRDNSLCKDGEFENSF</sequence>